<protein>
    <submittedName>
        <fullName evidence="2">Uncharacterized protein</fullName>
    </submittedName>
</protein>
<evidence type="ECO:0000313" key="2">
    <source>
        <dbReference type="EMBL" id="KNZ68583.1"/>
    </source>
</evidence>
<dbReference type="AlphaFoldDB" id="A0A0L6VZL3"/>
<organism evidence="2 3">
    <name type="scientific">Thermincola ferriacetica</name>
    <dbReference type="NCBI Taxonomy" id="281456"/>
    <lineage>
        <taxon>Bacteria</taxon>
        <taxon>Bacillati</taxon>
        <taxon>Bacillota</taxon>
        <taxon>Clostridia</taxon>
        <taxon>Eubacteriales</taxon>
        <taxon>Thermincolaceae</taxon>
        <taxon>Thermincola</taxon>
    </lineage>
</organism>
<name>A0A0L6VZL3_9FIRM</name>
<evidence type="ECO:0000256" key="1">
    <source>
        <dbReference type="SAM" id="Phobius"/>
    </source>
</evidence>
<evidence type="ECO:0000313" key="3">
    <source>
        <dbReference type="Proteomes" id="UP000037175"/>
    </source>
</evidence>
<proteinExistence type="predicted"/>
<dbReference type="Proteomes" id="UP000037175">
    <property type="component" value="Unassembled WGS sequence"/>
</dbReference>
<reference evidence="3" key="1">
    <citation type="submission" date="2015-07" db="EMBL/GenBank/DDBJ databases">
        <title>Complete Genome of Thermincola ferriacetica strain Z-0001T.</title>
        <authorList>
            <person name="Lusk B."/>
            <person name="Badalamenti J.P."/>
            <person name="Parameswaran P."/>
            <person name="Bond D.R."/>
            <person name="Torres C.I."/>
        </authorList>
    </citation>
    <scope>NUCLEOTIDE SEQUENCE [LARGE SCALE GENOMIC DNA]</scope>
    <source>
        <strain evidence="3">Z-0001</strain>
    </source>
</reference>
<gene>
    <name evidence="2" type="ORF">Tfer_2835</name>
</gene>
<keyword evidence="3" id="KW-1185">Reference proteome</keyword>
<dbReference type="RefSeq" id="WP_013121208.1">
    <property type="nucleotide sequence ID" value="NZ_LGTE01000026.1"/>
</dbReference>
<keyword evidence="1" id="KW-1133">Transmembrane helix</keyword>
<keyword evidence="1" id="KW-0472">Membrane</keyword>
<feature type="transmembrane region" description="Helical" evidence="1">
    <location>
        <begin position="44"/>
        <end position="61"/>
    </location>
</feature>
<accession>A0A0L6VZL3</accession>
<sequence>MLWKRPIHPTVITVVSLPAFLLGGLLAGINWINLGQRERGINTMKYSLLGTVFILLVILSIPRDVALKFWSVGVGINLGVGMALRKLQLPAYEAWKFR</sequence>
<feature type="transmembrane region" description="Helical" evidence="1">
    <location>
        <begin position="12"/>
        <end position="32"/>
    </location>
</feature>
<comment type="caution">
    <text evidence="2">The sequence shown here is derived from an EMBL/GenBank/DDBJ whole genome shotgun (WGS) entry which is preliminary data.</text>
</comment>
<dbReference type="EMBL" id="LGTE01000026">
    <property type="protein sequence ID" value="KNZ68583.1"/>
    <property type="molecule type" value="Genomic_DNA"/>
</dbReference>
<keyword evidence="1" id="KW-0812">Transmembrane</keyword>